<dbReference type="AlphaFoldDB" id="A0A1G8T1W3"/>
<name>A0A1G8T1W3_9EURY</name>
<gene>
    <name evidence="1" type="ORF">SAMN05216226_102237</name>
</gene>
<dbReference type="RefSeq" id="WP_176765224.1">
    <property type="nucleotide sequence ID" value="NZ_FNFC01000002.1"/>
</dbReference>
<keyword evidence="2" id="KW-1185">Reference proteome</keyword>
<evidence type="ECO:0000313" key="2">
    <source>
        <dbReference type="Proteomes" id="UP000198856"/>
    </source>
</evidence>
<reference evidence="1 2" key="1">
    <citation type="submission" date="2016-10" db="EMBL/GenBank/DDBJ databases">
        <authorList>
            <person name="de Groot N.N."/>
        </authorList>
    </citation>
    <scope>NUCLEOTIDE SEQUENCE [LARGE SCALE GENOMIC DNA]</scope>
    <source>
        <strain evidence="1 2">IBRC-M10015</strain>
    </source>
</reference>
<protein>
    <submittedName>
        <fullName evidence="1">Uncharacterized protein</fullName>
    </submittedName>
</protein>
<evidence type="ECO:0000313" key="1">
    <source>
        <dbReference type="EMBL" id="SDJ34700.1"/>
    </source>
</evidence>
<proteinExistence type="predicted"/>
<organism evidence="1 2">
    <name type="scientific">Halovenus aranensis</name>
    <dbReference type="NCBI Taxonomy" id="890420"/>
    <lineage>
        <taxon>Archaea</taxon>
        <taxon>Methanobacteriati</taxon>
        <taxon>Methanobacteriota</taxon>
        <taxon>Stenosarchaea group</taxon>
        <taxon>Halobacteria</taxon>
        <taxon>Halobacteriales</taxon>
        <taxon>Haloarculaceae</taxon>
        <taxon>Halovenus</taxon>
    </lineage>
</organism>
<dbReference type="EMBL" id="FNFC01000002">
    <property type="protein sequence ID" value="SDJ34700.1"/>
    <property type="molecule type" value="Genomic_DNA"/>
</dbReference>
<accession>A0A1G8T1W3</accession>
<dbReference type="OrthoDB" id="372463at2157"/>
<dbReference type="Proteomes" id="UP000198856">
    <property type="component" value="Unassembled WGS sequence"/>
</dbReference>
<sequence length="55" mass="5956">MLTCPQCGYFHGSTDERGRPAGQYDDSIDQTAAQEDDGSFYCPRCSETVTTGDGD</sequence>